<dbReference type="InterPro" id="IPR029787">
    <property type="entry name" value="Nucleotide_cyclase"/>
</dbReference>
<dbReference type="InterPro" id="IPR000160">
    <property type="entry name" value="GGDEF_dom"/>
</dbReference>
<dbReference type="AlphaFoldDB" id="A0A3N1GXB9"/>
<evidence type="ECO:0000259" key="2">
    <source>
        <dbReference type="PROSITE" id="PS50883"/>
    </source>
</evidence>
<comment type="caution">
    <text evidence="4">The sequence shown here is derived from an EMBL/GenBank/DDBJ whole genome shotgun (WGS) entry which is preliminary data.</text>
</comment>
<dbReference type="InterPro" id="IPR000014">
    <property type="entry name" value="PAS"/>
</dbReference>
<dbReference type="InParanoid" id="A0A3N1GXB9"/>
<dbReference type="SMART" id="SM00091">
    <property type="entry name" value="PAS"/>
    <property type="match status" value="1"/>
</dbReference>
<dbReference type="Pfam" id="PF00563">
    <property type="entry name" value="EAL"/>
    <property type="match status" value="1"/>
</dbReference>
<feature type="domain" description="EAL" evidence="2">
    <location>
        <begin position="1"/>
        <end position="241"/>
    </location>
</feature>
<dbReference type="PANTHER" id="PTHR44757">
    <property type="entry name" value="DIGUANYLATE CYCLASE DGCP"/>
    <property type="match status" value="1"/>
</dbReference>
<reference evidence="4 5" key="1">
    <citation type="journal article" date="2015" name="Stand. Genomic Sci.">
        <title>Genomic Encyclopedia of Bacterial and Archaeal Type Strains, Phase III: the genomes of soil and plant-associated and newly described type strains.</title>
        <authorList>
            <person name="Whitman W.B."/>
            <person name="Woyke T."/>
            <person name="Klenk H.P."/>
            <person name="Zhou Y."/>
            <person name="Lilburn T.G."/>
            <person name="Beck B.J."/>
            <person name="De Vos P."/>
            <person name="Vandamme P."/>
            <person name="Eisen J.A."/>
            <person name="Garrity G."/>
            <person name="Hugenholtz P."/>
            <person name="Kyrpides N.C."/>
        </authorList>
    </citation>
    <scope>NUCLEOTIDE SEQUENCE [LARGE SCALE GENOMIC DNA]</scope>
    <source>
        <strain evidence="4 5">CECT 7306</strain>
    </source>
</reference>
<dbReference type="NCBIfam" id="TIGR00229">
    <property type="entry name" value="sensory_box"/>
    <property type="match status" value="1"/>
</dbReference>
<dbReference type="OrthoDB" id="3278016at2"/>
<dbReference type="InterPro" id="IPR019278">
    <property type="entry name" value="DICT_dom"/>
</dbReference>
<name>A0A3N1GXB9_9ACTN</name>
<gene>
    <name evidence="4" type="ORF">EDC03_2611</name>
</gene>
<feature type="domain" description="GGDEF" evidence="3">
    <location>
        <begin position="603"/>
        <end position="729"/>
    </location>
</feature>
<dbReference type="NCBIfam" id="TIGR00254">
    <property type="entry name" value="GGDEF"/>
    <property type="match status" value="1"/>
</dbReference>
<dbReference type="InterPro" id="IPR035965">
    <property type="entry name" value="PAS-like_dom_sf"/>
</dbReference>
<dbReference type="SMART" id="SM00267">
    <property type="entry name" value="GGDEF"/>
    <property type="match status" value="1"/>
</dbReference>
<dbReference type="SUPFAM" id="SSF141868">
    <property type="entry name" value="EAL domain-like"/>
    <property type="match status" value="1"/>
</dbReference>
<dbReference type="Pfam" id="PF00989">
    <property type="entry name" value="PAS"/>
    <property type="match status" value="1"/>
</dbReference>
<evidence type="ECO:0000313" key="5">
    <source>
        <dbReference type="Proteomes" id="UP000276232"/>
    </source>
</evidence>
<dbReference type="Gene3D" id="3.30.450.20">
    <property type="entry name" value="PAS domain"/>
    <property type="match status" value="1"/>
</dbReference>
<dbReference type="CDD" id="cd00130">
    <property type="entry name" value="PAS"/>
    <property type="match status" value="1"/>
</dbReference>
<dbReference type="CDD" id="cd01949">
    <property type="entry name" value="GGDEF"/>
    <property type="match status" value="1"/>
</dbReference>
<feature type="domain" description="PAS" evidence="1">
    <location>
        <begin position="446"/>
        <end position="503"/>
    </location>
</feature>
<dbReference type="CDD" id="cd01948">
    <property type="entry name" value="EAL"/>
    <property type="match status" value="1"/>
</dbReference>
<dbReference type="PROSITE" id="PS50887">
    <property type="entry name" value="GGDEF"/>
    <property type="match status" value="1"/>
</dbReference>
<dbReference type="Gene3D" id="3.20.20.450">
    <property type="entry name" value="EAL domain"/>
    <property type="match status" value="1"/>
</dbReference>
<dbReference type="PROSITE" id="PS50883">
    <property type="entry name" value="EAL"/>
    <property type="match status" value="1"/>
</dbReference>
<evidence type="ECO:0000259" key="1">
    <source>
        <dbReference type="PROSITE" id="PS50112"/>
    </source>
</evidence>
<dbReference type="EMBL" id="RJKN01000006">
    <property type="protein sequence ID" value="ROP34789.1"/>
    <property type="molecule type" value="Genomic_DNA"/>
</dbReference>
<dbReference type="Pfam" id="PF00990">
    <property type="entry name" value="GGDEF"/>
    <property type="match status" value="1"/>
</dbReference>
<dbReference type="Pfam" id="PF10069">
    <property type="entry name" value="DICT"/>
    <property type="match status" value="1"/>
</dbReference>
<dbReference type="InterPro" id="IPR052155">
    <property type="entry name" value="Biofilm_reg_signaling"/>
</dbReference>
<dbReference type="RefSeq" id="WP_123380659.1">
    <property type="nucleotide sequence ID" value="NZ_RJKN01000006.1"/>
</dbReference>
<dbReference type="Proteomes" id="UP000276232">
    <property type="component" value="Unassembled WGS sequence"/>
</dbReference>
<keyword evidence="5" id="KW-1185">Reference proteome</keyword>
<dbReference type="PANTHER" id="PTHR44757:SF2">
    <property type="entry name" value="BIOFILM ARCHITECTURE MAINTENANCE PROTEIN MBAA"/>
    <property type="match status" value="1"/>
</dbReference>
<dbReference type="SMART" id="SM00052">
    <property type="entry name" value="EAL"/>
    <property type="match status" value="1"/>
</dbReference>
<sequence length="729" mass="76343">MVLEVDARAVRSVYQPLVRLDTRALVGVEALARGAAGTPHASPVALLAAARRQGRLDEVEWACRAAALRGALDAGLGPRTTLLVNLEPEVSGRPPRGLWPLLVRAADELHVVVELTERSLLWQPARLLRVVAWVRRMGWGLAVDDVGVDPASLALVPLLRPDVVKLDMGLVHGRPDAAVAQVVTAVSAYAERTGATVVAEGIETPEHLATALGMGATVGQGWMLGRPGPLPVALPASAGPAPAPVRVTAPPRHADPGGVVDVVAAVLPLQRAPRPLLQVMSRYLEHQALSCGPMTLLLSAVQDVRHLTPATAARYQHAASSAALVAVLGTGMPVEPAEGVRGGLLRPTDPLAEEWVVTVVAPHFAGALVAREVREAVPGGERRFDYVLTYDRELVLRVAAALVRRVPGGGALGRTPAPVLPAVVAGPAPEGDLPVPVAGGADEGTDVAHLRSAFDGAPIGMAVLTTSGVVVRCNAALARLLGRPAAQLLGGDLFGVTHEEDREPAHAACASLSTGRTTTTQHVRLLRADGVVLPVTVTTSRVEATADADVHLVMHVQDARAQRALERELTHRALHDTLTGLPHRSLFLDRLEHSLRGAARSGRSTSVLFVDLDGFKAVNDTHGHHAGDLVLVEVAHRVSAVLRPGDTAARWGGDEFTVLCEGADRAQAEGVAHRLRHEISRPLFVAGTEVVVHATVGTACSAELEAGADGATLLRVADGAMYRAKSASR</sequence>
<dbReference type="Gene3D" id="3.30.70.270">
    <property type="match status" value="1"/>
</dbReference>
<protein>
    <submittedName>
        <fullName evidence="4">PAS domain S-box-containing protein/diguanylate cyclase (GGDEF)-like protein</fullName>
    </submittedName>
</protein>
<dbReference type="GO" id="GO:0006355">
    <property type="term" value="P:regulation of DNA-templated transcription"/>
    <property type="evidence" value="ECO:0007669"/>
    <property type="project" value="InterPro"/>
</dbReference>
<evidence type="ECO:0000259" key="3">
    <source>
        <dbReference type="PROSITE" id="PS50887"/>
    </source>
</evidence>
<accession>A0A3N1GXB9</accession>
<dbReference type="SUPFAM" id="SSF55785">
    <property type="entry name" value="PYP-like sensor domain (PAS domain)"/>
    <property type="match status" value="1"/>
</dbReference>
<dbReference type="InterPro" id="IPR013767">
    <property type="entry name" value="PAS_fold"/>
</dbReference>
<dbReference type="InterPro" id="IPR035919">
    <property type="entry name" value="EAL_sf"/>
</dbReference>
<dbReference type="InterPro" id="IPR043128">
    <property type="entry name" value="Rev_trsase/Diguanyl_cyclase"/>
</dbReference>
<dbReference type="PROSITE" id="PS50112">
    <property type="entry name" value="PAS"/>
    <property type="match status" value="1"/>
</dbReference>
<organism evidence="4 5">
    <name type="scientific">Pseudokineococcus lusitanus</name>
    <dbReference type="NCBI Taxonomy" id="763993"/>
    <lineage>
        <taxon>Bacteria</taxon>
        <taxon>Bacillati</taxon>
        <taxon>Actinomycetota</taxon>
        <taxon>Actinomycetes</taxon>
        <taxon>Kineosporiales</taxon>
        <taxon>Kineosporiaceae</taxon>
        <taxon>Pseudokineococcus</taxon>
    </lineage>
</organism>
<evidence type="ECO:0000313" key="4">
    <source>
        <dbReference type="EMBL" id="ROP34789.1"/>
    </source>
</evidence>
<proteinExistence type="predicted"/>
<dbReference type="InterPro" id="IPR001633">
    <property type="entry name" value="EAL_dom"/>
</dbReference>
<dbReference type="SUPFAM" id="SSF55073">
    <property type="entry name" value="Nucleotide cyclase"/>
    <property type="match status" value="1"/>
</dbReference>